<evidence type="ECO:0000256" key="1">
    <source>
        <dbReference type="ARBA" id="ARBA00004533"/>
    </source>
</evidence>
<keyword evidence="2" id="KW-1003">Cell membrane</keyword>
<dbReference type="Pfam" id="PF02470">
    <property type="entry name" value="MlaD"/>
    <property type="match status" value="6"/>
</dbReference>
<feature type="domain" description="Mce/MlaD" evidence="8">
    <location>
        <begin position="163"/>
        <end position="223"/>
    </location>
</feature>
<dbReference type="EMBL" id="JAFEUM010000002">
    <property type="protein sequence ID" value="MBM7035778.1"/>
    <property type="molecule type" value="Genomic_DNA"/>
</dbReference>
<feature type="transmembrane region" description="Helical" evidence="7">
    <location>
        <begin position="21"/>
        <end position="38"/>
    </location>
</feature>
<evidence type="ECO:0000313" key="10">
    <source>
        <dbReference type="Proteomes" id="UP000809621"/>
    </source>
</evidence>
<protein>
    <submittedName>
        <fullName evidence="9">MCE family protein</fullName>
    </submittedName>
</protein>
<evidence type="ECO:0000256" key="2">
    <source>
        <dbReference type="ARBA" id="ARBA00022475"/>
    </source>
</evidence>
<keyword evidence="6 7" id="KW-0472">Membrane</keyword>
<gene>
    <name evidence="9" type="ORF">JQC93_05090</name>
</gene>
<evidence type="ECO:0000256" key="3">
    <source>
        <dbReference type="ARBA" id="ARBA00022519"/>
    </source>
</evidence>
<dbReference type="RefSeq" id="WP_205157415.1">
    <property type="nucleotide sequence ID" value="NZ_JAFEUM010000002.1"/>
</dbReference>
<feature type="domain" description="Mce/MlaD" evidence="8">
    <location>
        <begin position="399"/>
        <end position="460"/>
    </location>
</feature>
<dbReference type="PANTHER" id="PTHR30462">
    <property type="entry name" value="INTERMEMBRANE TRANSPORT PROTEIN PQIB-RELATED"/>
    <property type="match status" value="1"/>
</dbReference>
<feature type="domain" description="Mce/MlaD" evidence="8">
    <location>
        <begin position="523"/>
        <end position="578"/>
    </location>
</feature>
<feature type="domain" description="Mce/MlaD" evidence="8">
    <location>
        <begin position="46"/>
        <end position="136"/>
    </location>
</feature>
<keyword evidence="4 7" id="KW-0812">Transmembrane</keyword>
<dbReference type="InterPro" id="IPR051800">
    <property type="entry name" value="PqiA-PqiB_transport"/>
</dbReference>
<evidence type="ECO:0000256" key="7">
    <source>
        <dbReference type="SAM" id="Phobius"/>
    </source>
</evidence>
<evidence type="ECO:0000256" key="5">
    <source>
        <dbReference type="ARBA" id="ARBA00022989"/>
    </source>
</evidence>
<dbReference type="Proteomes" id="UP000809621">
    <property type="component" value="Unassembled WGS sequence"/>
</dbReference>
<feature type="domain" description="Mce/MlaD" evidence="8">
    <location>
        <begin position="637"/>
        <end position="706"/>
    </location>
</feature>
<evidence type="ECO:0000313" key="9">
    <source>
        <dbReference type="EMBL" id="MBM7035778.1"/>
    </source>
</evidence>
<reference evidence="9 10" key="1">
    <citation type="submission" date="2021-02" db="EMBL/GenBank/DDBJ databases">
        <authorList>
            <person name="Park J.-S."/>
        </authorList>
    </citation>
    <scope>NUCLEOTIDE SEQUENCE [LARGE SCALE GENOMIC DNA]</scope>
    <source>
        <strain evidence="9 10">188UL20-2</strain>
    </source>
</reference>
<organism evidence="9 10">
    <name type="scientific">Vibrio ulleungensis</name>
    <dbReference type="NCBI Taxonomy" id="2807619"/>
    <lineage>
        <taxon>Bacteria</taxon>
        <taxon>Pseudomonadati</taxon>
        <taxon>Pseudomonadota</taxon>
        <taxon>Gammaproteobacteria</taxon>
        <taxon>Vibrionales</taxon>
        <taxon>Vibrionaceae</taxon>
        <taxon>Vibrio</taxon>
    </lineage>
</organism>
<dbReference type="PANTHER" id="PTHR30462:SF0">
    <property type="entry name" value="INTERMEMBRANE TRANSPORT PROTEIN YEBT"/>
    <property type="match status" value="1"/>
</dbReference>
<feature type="domain" description="Mce/MlaD" evidence="8">
    <location>
        <begin position="747"/>
        <end position="816"/>
    </location>
</feature>
<comment type="caution">
    <text evidence="9">The sequence shown here is derived from an EMBL/GenBank/DDBJ whole genome shotgun (WGS) entry which is preliminary data.</text>
</comment>
<dbReference type="InterPro" id="IPR003399">
    <property type="entry name" value="Mce/MlaD"/>
</dbReference>
<evidence type="ECO:0000259" key="8">
    <source>
        <dbReference type="Pfam" id="PF02470"/>
    </source>
</evidence>
<sequence>MTTPANHSPAKPTLRKDRGMSPVWIIPALTLILAGWFVTKAIQEAGQQVQIYFEDAQGLIAGRTAIRYQGLEIGMVRDINLADDLSQIYVDADIYPEATKLLGEDTQFWLVKPSASISGVTGLDALVSGNYISILPSSEPEKLKEYVYTALSERPSDALLKQGLPIELVSRDLGSINIGSKILYKKIPIGEVYNYELDRQSKDIHIDAVIYPRYQNLINQNSRFWNVSGIRTSFGLDGVDIKMESLSALISGAIAVDLPEEGDDIEAKHSFKLFPDVETAGRGISITIALPESHGIANNGASLLFKGLEIGVINNVYLSEDREQIFAKATVEPMFADLLNTGSSWVIEEAKLSVTKLENLANLIKGNHLSLIAGEGEKARRFVAIRQNELSVQTNNAQLITLIADQSFGLSSGSPLVYKGIQVGEVSTVSLTGNEVAIEVLVEKEFSSLIKNGNRFYLNSQISAQFADGALNVDIPPVPQLLAGSISFTSQGTSSDKNQFTLYQNQQLAELANYGAIGLQKVQLLSSTLPSVSVGSPLLYRNLPVGQVKSYQLTDQGMVVDLLVDKNYQHLIKDSTVFWTHSGVTVDASLAGVSIEAQPLSKLLQGAIAFDNGPQISNKTGRYYTLFDSYKTAVSYGTTVELTSGVANNINVGTAIHYQSVQVGEVTQMHPNFNTGLITYTARLYPEYARALATKGTRYTVRQPQISFEGVKNLSAAIVPVIDVTPAESSAKQLKFDLDYTSKEQQTTQYVLQTPHRSSVNIGTPVHFRNLTVGQVVDVELGSLSDRILITVEVSNEFTYLIRSNTYFWNESGLDVSIGLSGANIKAGTIDSIINGGIAFATPDEALRPVAKENSSFILHPQADPKWLAWRTAIPKP</sequence>
<keyword evidence="5 7" id="KW-1133">Transmembrane helix</keyword>
<name>A0ABS2HDW4_9VIBR</name>
<keyword evidence="10" id="KW-1185">Reference proteome</keyword>
<keyword evidence="3" id="KW-0997">Cell inner membrane</keyword>
<proteinExistence type="predicted"/>
<comment type="subcellular location">
    <subcellularLocation>
        <location evidence="1">Cell inner membrane</location>
    </subcellularLocation>
</comment>
<accession>A0ABS2HDW4</accession>
<evidence type="ECO:0000256" key="6">
    <source>
        <dbReference type="ARBA" id="ARBA00023136"/>
    </source>
</evidence>
<evidence type="ECO:0000256" key="4">
    <source>
        <dbReference type="ARBA" id="ARBA00022692"/>
    </source>
</evidence>